<dbReference type="InterPro" id="IPR006016">
    <property type="entry name" value="UspA"/>
</dbReference>
<dbReference type="STRING" id="1629.IV50_GL000797"/>
<evidence type="ECO:0000313" key="4">
    <source>
        <dbReference type="EMBL" id="SUP52731.1"/>
    </source>
</evidence>
<dbReference type="EMBL" id="UHIV01000001">
    <property type="protein sequence ID" value="SUP52731.1"/>
    <property type="molecule type" value="Genomic_DNA"/>
</dbReference>
<evidence type="ECO:0000313" key="3">
    <source>
        <dbReference type="EMBL" id="KRN46520.1"/>
    </source>
</evidence>
<evidence type="ECO:0000313" key="5">
    <source>
        <dbReference type="Proteomes" id="UP000051992"/>
    </source>
</evidence>
<dbReference type="SUPFAM" id="SSF52402">
    <property type="entry name" value="Adenine nucleotide alpha hydrolases-like"/>
    <property type="match status" value="1"/>
</dbReference>
<evidence type="ECO:0000313" key="6">
    <source>
        <dbReference type="Proteomes" id="UP000254621"/>
    </source>
</evidence>
<sequence>MVEPKRFKNVLVAVDDSELGQLALVNAIHQAEEDGAKLTIVSFFEPGELNTFDALDKDKIQAAESKVEENLKGFQKQALDAGVEDVQPIYAVGEPGEQLVKHIISEAGADLVVMGAHSKPGVRAYFGSQSNYVANHADVTVMIVR</sequence>
<dbReference type="PANTHER" id="PTHR46268">
    <property type="entry name" value="STRESS RESPONSE PROTEIN NHAX"/>
    <property type="match status" value="1"/>
</dbReference>
<reference evidence="4 6" key="2">
    <citation type="submission" date="2018-06" db="EMBL/GenBank/DDBJ databases">
        <authorList>
            <consortium name="Pathogen Informatics"/>
            <person name="Doyle S."/>
        </authorList>
    </citation>
    <scope>NUCLEOTIDE SEQUENCE [LARGE SCALE GENOMIC DNA]</scope>
    <source>
        <strain evidence="4 6">NCTC13645</strain>
    </source>
</reference>
<dbReference type="Proteomes" id="UP000254621">
    <property type="component" value="Unassembled WGS sequence"/>
</dbReference>
<dbReference type="PANTHER" id="PTHR46268:SF6">
    <property type="entry name" value="UNIVERSAL STRESS PROTEIN UP12"/>
    <property type="match status" value="1"/>
</dbReference>
<dbReference type="Gene3D" id="3.40.50.620">
    <property type="entry name" value="HUPs"/>
    <property type="match status" value="1"/>
</dbReference>
<dbReference type="InterPro" id="IPR006015">
    <property type="entry name" value="Universal_stress_UspA"/>
</dbReference>
<dbReference type="Pfam" id="PF00582">
    <property type="entry name" value="Usp"/>
    <property type="match status" value="1"/>
</dbReference>
<dbReference type="AlphaFoldDB" id="A0A0R2H1M1"/>
<comment type="similarity">
    <text evidence="1">Belongs to the universal stress protein A family.</text>
</comment>
<accession>A0A0R2H1M1</accession>
<dbReference type="OrthoDB" id="2243761at2"/>
<dbReference type="PATRIC" id="fig|1629.5.peg.802"/>
<reference evidence="3 5" key="1">
    <citation type="journal article" date="2015" name="Genome Announc.">
        <title>Expanding the biotechnology potential of lactobacilli through comparative genomics of 213 strains and associated genera.</title>
        <authorList>
            <person name="Sun Z."/>
            <person name="Harris H.M."/>
            <person name="McCann A."/>
            <person name="Guo C."/>
            <person name="Argimon S."/>
            <person name="Zhang W."/>
            <person name="Yang X."/>
            <person name="Jeffery I.B."/>
            <person name="Cooney J.C."/>
            <person name="Kagawa T.F."/>
            <person name="Liu W."/>
            <person name="Song Y."/>
            <person name="Salvetti E."/>
            <person name="Wrobel A."/>
            <person name="Rasinkangas P."/>
            <person name="Parkhill J."/>
            <person name="Rea M.C."/>
            <person name="O'Sullivan O."/>
            <person name="Ritari J."/>
            <person name="Douillard F.P."/>
            <person name="Paul Ross R."/>
            <person name="Yang R."/>
            <person name="Briner A.E."/>
            <person name="Felis G.E."/>
            <person name="de Vos W.M."/>
            <person name="Barrangou R."/>
            <person name="Klaenhammer T.R."/>
            <person name="Caufield P.W."/>
            <person name="Cui Y."/>
            <person name="Zhang H."/>
            <person name="O'Toole P.W."/>
        </authorList>
    </citation>
    <scope>NUCLEOTIDE SEQUENCE [LARGE SCALE GENOMIC DNA]</scope>
    <source>
        <strain evidence="3 5">DSM 20410</strain>
    </source>
</reference>
<feature type="domain" description="UspA" evidence="2">
    <location>
        <begin position="7"/>
        <end position="145"/>
    </location>
</feature>
<keyword evidence="5" id="KW-1185">Reference proteome</keyword>
<proteinExistence type="inferred from homology"/>
<evidence type="ECO:0000259" key="2">
    <source>
        <dbReference type="Pfam" id="PF00582"/>
    </source>
</evidence>
<dbReference type="CDD" id="cd00293">
    <property type="entry name" value="USP-like"/>
    <property type="match status" value="1"/>
</dbReference>
<evidence type="ECO:0000256" key="1">
    <source>
        <dbReference type="ARBA" id="ARBA00008791"/>
    </source>
</evidence>
<protein>
    <submittedName>
        <fullName evidence="4">Universal stress protein SAV1710</fullName>
    </submittedName>
</protein>
<organism evidence="3 5">
    <name type="scientific">Weissella viridescens</name>
    <name type="common">Lactobacillus viridescens</name>
    <dbReference type="NCBI Taxonomy" id="1629"/>
    <lineage>
        <taxon>Bacteria</taxon>
        <taxon>Bacillati</taxon>
        <taxon>Bacillota</taxon>
        <taxon>Bacilli</taxon>
        <taxon>Lactobacillales</taxon>
        <taxon>Lactobacillaceae</taxon>
        <taxon>Weissella</taxon>
    </lineage>
</organism>
<dbReference type="Proteomes" id="UP000051992">
    <property type="component" value="Unassembled WGS sequence"/>
</dbReference>
<dbReference type="InterPro" id="IPR014729">
    <property type="entry name" value="Rossmann-like_a/b/a_fold"/>
</dbReference>
<dbReference type="RefSeq" id="WP_057745389.1">
    <property type="nucleotide sequence ID" value="NZ_BJLU01000002.1"/>
</dbReference>
<gene>
    <name evidence="3" type="ORF">IV50_GL000797</name>
    <name evidence="4" type="ORF">NCTC13645_00630</name>
</gene>
<dbReference type="EMBL" id="JQBM01000002">
    <property type="protein sequence ID" value="KRN46520.1"/>
    <property type="molecule type" value="Genomic_DNA"/>
</dbReference>
<dbReference type="PRINTS" id="PR01438">
    <property type="entry name" value="UNVRSLSTRESS"/>
</dbReference>
<name>A0A0R2H1M1_WEIVI</name>